<dbReference type="NCBIfam" id="TIGR00061">
    <property type="entry name" value="L21"/>
    <property type="match status" value="1"/>
</dbReference>
<dbReference type="AlphaFoldDB" id="A0ABD2A5L7"/>
<dbReference type="SUPFAM" id="SSF141091">
    <property type="entry name" value="L21p-like"/>
    <property type="match status" value="1"/>
</dbReference>
<dbReference type="HAMAP" id="MF_01363">
    <property type="entry name" value="Ribosomal_bL21"/>
    <property type="match status" value="1"/>
</dbReference>
<evidence type="ECO:0000256" key="3">
    <source>
        <dbReference type="ARBA" id="ARBA00023274"/>
    </source>
</evidence>
<organism evidence="5 6">
    <name type="scientific">Vespula squamosa</name>
    <name type="common">Southern yellow jacket</name>
    <name type="synonym">Wasp</name>
    <dbReference type="NCBI Taxonomy" id="30214"/>
    <lineage>
        <taxon>Eukaryota</taxon>
        <taxon>Metazoa</taxon>
        <taxon>Ecdysozoa</taxon>
        <taxon>Arthropoda</taxon>
        <taxon>Hexapoda</taxon>
        <taxon>Insecta</taxon>
        <taxon>Pterygota</taxon>
        <taxon>Neoptera</taxon>
        <taxon>Endopterygota</taxon>
        <taxon>Hymenoptera</taxon>
        <taxon>Apocrita</taxon>
        <taxon>Aculeata</taxon>
        <taxon>Vespoidea</taxon>
        <taxon>Vespidae</taxon>
        <taxon>Vespinae</taxon>
        <taxon>Vespula</taxon>
    </lineage>
</organism>
<evidence type="ECO:0000313" key="5">
    <source>
        <dbReference type="EMBL" id="KAL2715922.1"/>
    </source>
</evidence>
<sequence length="214" mass="24811">MAALTTFANALRFAANNCLKKLSPSSLHKTTHPALSLWEPGKATYRTFLPWMPTIPKHQVEVPEYNEEKEKLMTDVIKEINKQIATDRVGRLFAIVHICGKQFKITENDIIIMQGYWPPTIGDKLKLEKVLLVGGTDFTLVGRPILNRELVSIDATVIEKTLSHTKYHFRMKKRKQYRRINFYRMQHTMLRINSININGDIDKTKEVEGLDRIY</sequence>
<dbReference type="InterPro" id="IPR036164">
    <property type="entry name" value="bL21-like_sf"/>
</dbReference>
<dbReference type="GO" id="GO:0005737">
    <property type="term" value="C:cytoplasm"/>
    <property type="evidence" value="ECO:0007669"/>
    <property type="project" value="UniProtKB-ARBA"/>
</dbReference>
<keyword evidence="6" id="KW-1185">Reference proteome</keyword>
<dbReference type="InterPro" id="IPR028909">
    <property type="entry name" value="bL21-like"/>
</dbReference>
<dbReference type="EMBL" id="JAUDFV010000154">
    <property type="protein sequence ID" value="KAL2715922.1"/>
    <property type="molecule type" value="Genomic_DNA"/>
</dbReference>
<comment type="caution">
    <text evidence="5">The sequence shown here is derived from an EMBL/GenBank/DDBJ whole genome shotgun (WGS) entry which is preliminary data.</text>
</comment>
<evidence type="ECO:0000256" key="2">
    <source>
        <dbReference type="ARBA" id="ARBA00022980"/>
    </source>
</evidence>
<keyword evidence="3" id="KW-0687">Ribonucleoprotein</keyword>
<keyword evidence="2" id="KW-0689">Ribosomal protein</keyword>
<dbReference type="GO" id="GO:0005840">
    <property type="term" value="C:ribosome"/>
    <property type="evidence" value="ECO:0007669"/>
    <property type="project" value="UniProtKB-KW"/>
</dbReference>
<protein>
    <recommendedName>
        <fullName evidence="4">Large ribosomal subunit protein bL21m</fullName>
    </recommendedName>
</protein>
<accession>A0ABD2A5L7</accession>
<evidence type="ECO:0000256" key="4">
    <source>
        <dbReference type="ARBA" id="ARBA00044129"/>
    </source>
</evidence>
<dbReference type="PANTHER" id="PTHR21349">
    <property type="entry name" value="50S RIBOSOMAL PROTEIN L21"/>
    <property type="match status" value="1"/>
</dbReference>
<dbReference type="GO" id="GO:1990904">
    <property type="term" value="C:ribonucleoprotein complex"/>
    <property type="evidence" value="ECO:0007669"/>
    <property type="project" value="UniProtKB-KW"/>
</dbReference>
<dbReference type="PANTHER" id="PTHR21349:SF0">
    <property type="entry name" value="LARGE RIBOSOMAL SUBUNIT PROTEIN BL21M"/>
    <property type="match status" value="1"/>
</dbReference>
<evidence type="ECO:0000256" key="1">
    <source>
        <dbReference type="ARBA" id="ARBA00008563"/>
    </source>
</evidence>
<dbReference type="Pfam" id="PF00829">
    <property type="entry name" value="Ribosomal_L21p"/>
    <property type="match status" value="1"/>
</dbReference>
<comment type="similarity">
    <text evidence="1">Belongs to the bacterial ribosomal protein bL21 family.</text>
</comment>
<name>A0ABD2A5L7_VESSQ</name>
<gene>
    <name evidence="5" type="ORF">V1478_013598</name>
</gene>
<proteinExistence type="inferred from homology"/>
<reference evidence="5 6" key="1">
    <citation type="journal article" date="2024" name="Ann. Entomol. Soc. Am.">
        <title>Genomic analyses of the southern and eastern yellowjacket wasps (Hymenoptera: Vespidae) reveal evolutionary signatures of social life.</title>
        <authorList>
            <person name="Catto M.A."/>
            <person name="Caine P.B."/>
            <person name="Orr S.E."/>
            <person name="Hunt B.G."/>
            <person name="Goodisman M.A.D."/>
        </authorList>
    </citation>
    <scope>NUCLEOTIDE SEQUENCE [LARGE SCALE GENOMIC DNA]</scope>
    <source>
        <strain evidence="5">233</strain>
        <tissue evidence="5">Head and thorax</tissue>
    </source>
</reference>
<dbReference type="Proteomes" id="UP001607302">
    <property type="component" value="Unassembled WGS sequence"/>
</dbReference>
<dbReference type="InterPro" id="IPR001787">
    <property type="entry name" value="Ribosomal_bL21"/>
</dbReference>
<evidence type="ECO:0000313" key="6">
    <source>
        <dbReference type="Proteomes" id="UP001607302"/>
    </source>
</evidence>